<dbReference type="PROSITE" id="PS50006">
    <property type="entry name" value="FHA_DOMAIN"/>
    <property type="match status" value="1"/>
</dbReference>
<evidence type="ECO:0000256" key="2">
    <source>
        <dbReference type="SAM" id="Phobius"/>
    </source>
</evidence>
<evidence type="ECO:0000259" key="3">
    <source>
        <dbReference type="PROSITE" id="PS50006"/>
    </source>
</evidence>
<feature type="compositionally biased region" description="Polar residues" evidence="1">
    <location>
        <begin position="397"/>
        <end position="408"/>
    </location>
</feature>
<evidence type="ECO:0000313" key="4">
    <source>
        <dbReference type="EMBL" id="EAS34605.2"/>
    </source>
</evidence>
<reference evidence="5" key="1">
    <citation type="journal article" date="2009" name="Genome Res.">
        <title>Comparative genomic analyses of the human fungal pathogens Coccidioides and their relatives.</title>
        <authorList>
            <person name="Sharpton T.J."/>
            <person name="Stajich J.E."/>
            <person name="Rounsley S.D."/>
            <person name="Gardner M.J."/>
            <person name="Wortman J.R."/>
            <person name="Jordar V.S."/>
            <person name="Maiti R."/>
            <person name="Kodira C.D."/>
            <person name="Neafsey D.E."/>
            <person name="Zeng Q."/>
            <person name="Hung C.-Y."/>
            <person name="McMahan C."/>
            <person name="Muszewska A."/>
            <person name="Grynberg M."/>
            <person name="Mandel M.A."/>
            <person name="Kellner E.M."/>
            <person name="Barker B.M."/>
            <person name="Galgiani J.N."/>
            <person name="Orbach M.J."/>
            <person name="Kirkland T.N."/>
            <person name="Cole G.T."/>
            <person name="Henn M.R."/>
            <person name="Birren B.W."/>
            <person name="Taylor J.W."/>
        </authorList>
    </citation>
    <scope>NUCLEOTIDE SEQUENCE [LARGE SCALE GENOMIC DNA]</scope>
    <source>
        <strain evidence="5">RS</strain>
    </source>
</reference>
<feature type="compositionally biased region" description="Basic and acidic residues" evidence="1">
    <location>
        <begin position="163"/>
        <end position="181"/>
    </location>
</feature>
<name>A0A0E1RXT4_COCIM</name>
<gene>
    <name evidence="4" type="ORF">CIMG_05629</name>
</gene>
<feature type="compositionally biased region" description="Acidic residues" evidence="1">
    <location>
        <begin position="203"/>
        <end position="216"/>
    </location>
</feature>
<dbReference type="Pfam" id="PF00498">
    <property type="entry name" value="FHA"/>
    <property type="match status" value="1"/>
</dbReference>
<feature type="region of interest" description="Disordered" evidence="1">
    <location>
        <begin position="540"/>
        <end position="567"/>
    </location>
</feature>
<dbReference type="VEuPathDB" id="FungiDB:CIMG_05629"/>
<keyword evidence="2" id="KW-0472">Membrane</keyword>
<dbReference type="InterPro" id="IPR008984">
    <property type="entry name" value="SMAD_FHA_dom_sf"/>
</dbReference>
<dbReference type="GeneID" id="4562918"/>
<keyword evidence="2" id="KW-0812">Transmembrane</keyword>
<dbReference type="InterPro" id="IPR051176">
    <property type="entry name" value="Cent_Immune-Sig_Mod"/>
</dbReference>
<dbReference type="EMBL" id="GG704914">
    <property type="protein sequence ID" value="EAS34605.2"/>
    <property type="molecule type" value="Genomic_DNA"/>
</dbReference>
<dbReference type="PANTHER" id="PTHR15715">
    <property type="entry name" value="CENTROSOMAL PROTEIN OF 170 KDA"/>
    <property type="match status" value="1"/>
</dbReference>
<feature type="region of interest" description="Disordered" evidence="1">
    <location>
        <begin position="584"/>
        <end position="650"/>
    </location>
</feature>
<dbReference type="PANTHER" id="PTHR15715:SF37">
    <property type="entry name" value="LD47843P"/>
    <property type="match status" value="1"/>
</dbReference>
<dbReference type="Gene3D" id="2.60.200.20">
    <property type="match status" value="1"/>
</dbReference>
<feature type="compositionally biased region" description="Basic and acidic residues" evidence="1">
    <location>
        <begin position="410"/>
        <end position="423"/>
    </location>
</feature>
<dbReference type="SMART" id="SM00240">
    <property type="entry name" value="FHA"/>
    <property type="match status" value="1"/>
</dbReference>
<evidence type="ECO:0000313" key="5">
    <source>
        <dbReference type="Proteomes" id="UP000001261"/>
    </source>
</evidence>
<sequence length="687" mass="74912">MGSNQLTLTVHCLGGHNPISDRVVSLDSNTHRIVLGRSSKVQAKNLVPYANNLWFDNPVLSRNHAEFTIIARREEAYLIDTKSMHGTWVNDHKLSSGKRALLEDGDIITFGARVTRGTEAFEPLRVRLGLSWAKGDSDEAIAKKSVPRPTNTFVVPDDDYDPEDGKIDVERDLGCDPEPEHQIAPGPDAVSNVHSPPLSSKEEGDDDGDDEDEDDSPLTSPIDHSAEKCPKENLPSSDIYARSDASGLFVQENDIEVAIPVSKNNTGPAEDAPKDGYTVIAEDLLSDVLEDSSVESIYSEDEFGDEADELEVIGNPQIPDADDRVVTQNATVIARLGEAVLPSTPESMQRDESVVVVPNHAQPMPQSTEENEPLCPSPSMSQLPQWPRAFPREPSHQESTTSYPSLQVPTKKDTRGRSEKRAFTDSSHTSLLRTVDSGLNGWASWPSASRPLDLPKPSYTEGPFAGSTPGEMPAETYAIRREPRPDYMDFWQGPYSSKAAPLLPQFEFDLGRPSALLDPPGADYDNPPWGTSCQCKEDANHFDTGNTAESSHSNTKAENIPGQTARAATGKILKRKFEEADISIKQGTDSFSHGEALPYQQPRDTAPKKTEFDSPRNEAGSTEARKEQVDPAPVDTHQPSKRTKVDNERPARMKSIARYAATAAVGVFVGGVGAIVALASLPPDFFS</sequence>
<dbReference type="InParanoid" id="A0A0E1RXT4"/>
<dbReference type="OrthoDB" id="4096268at2759"/>
<organism evidence="4 5">
    <name type="scientific">Coccidioides immitis (strain RS)</name>
    <name type="common">Valley fever fungus</name>
    <dbReference type="NCBI Taxonomy" id="246410"/>
    <lineage>
        <taxon>Eukaryota</taxon>
        <taxon>Fungi</taxon>
        <taxon>Dikarya</taxon>
        <taxon>Ascomycota</taxon>
        <taxon>Pezizomycotina</taxon>
        <taxon>Eurotiomycetes</taxon>
        <taxon>Eurotiomycetidae</taxon>
        <taxon>Onygenales</taxon>
        <taxon>Onygenaceae</taxon>
        <taxon>Coccidioides</taxon>
    </lineage>
</organism>
<feature type="domain" description="FHA" evidence="3">
    <location>
        <begin position="33"/>
        <end position="94"/>
    </location>
</feature>
<evidence type="ECO:0000256" key="1">
    <source>
        <dbReference type="SAM" id="MobiDB-lite"/>
    </source>
</evidence>
<dbReference type="STRING" id="246410.A0A0E1RXT4"/>
<proteinExistence type="predicted"/>
<feature type="compositionally biased region" description="Polar residues" evidence="1">
    <location>
        <begin position="543"/>
        <end position="557"/>
    </location>
</feature>
<reference evidence="5" key="2">
    <citation type="journal article" date="2010" name="Genome Res.">
        <title>Population genomic sequencing of Coccidioides fungi reveals recent hybridization and transposon control.</title>
        <authorList>
            <person name="Neafsey D.E."/>
            <person name="Barker B.M."/>
            <person name="Sharpton T.J."/>
            <person name="Stajich J.E."/>
            <person name="Park D.J."/>
            <person name="Whiston E."/>
            <person name="Hung C.-Y."/>
            <person name="McMahan C."/>
            <person name="White J."/>
            <person name="Sykes S."/>
            <person name="Heiman D."/>
            <person name="Young S."/>
            <person name="Zeng Q."/>
            <person name="Abouelleil A."/>
            <person name="Aftuck L."/>
            <person name="Bessette D."/>
            <person name="Brown A."/>
            <person name="FitzGerald M."/>
            <person name="Lui A."/>
            <person name="Macdonald J.P."/>
            <person name="Priest M."/>
            <person name="Orbach M.J."/>
            <person name="Galgiani J.N."/>
            <person name="Kirkland T.N."/>
            <person name="Cole G.T."/>
            <person name="Birren B.W."/>
            <person name="Henn M.R."/>
            <person name="Taylor J.W."/>
            <person name="Rounsley S.D."/>
        </authorList>
    </citation>
    <scope>GENOME REANNOTATION</scope>
    <source>
        <strain evidence="5">RS</strain>
    </source>
</reference>
<protein>
    <recommendedName>
        <fullName evidence="3">FHA domain-containing protein</fullName>
    </recommendedName>
</protein>
<dbReference type="KEGG" id="cim:CIMG_05629"/>
<dbReference type="InterPro" id="IPR000253">
    <property type="entry name" value="FHA_dom"/>
</dbReference>
<accession>A0A0E1RXT4</accession>
<dbReference type="OMA" id="VTPRMTP"/>
<keyword evidence="5" id="KW-1185">Reference proteome</keyword>
<dbReference type="SUPFAM" id="SSF49879">
    <property type="entry name" value="SMAD/FHA domain"/>
    <property type="match status" value="1"/>
</dbReference>
<feature type="region of interest" description="Disordered" evidence="1">
    <location>
        <begin position="141"/>
        <end position="240"/>
    </location>
</feature>
<dbReference type="AlphaFoldDB" id="A0A0E1RXT4"/>
<feature type="transmembrane region" description="Helical" evidence="2">
    <location>
        <begin position="659"/>
        <end position="681"/>
    </location>
</feature>
<dbReference type="RefSeq" id="XP_001246188.2">
    <property type="nucleotide sequence ID" value="XM_001246187.2"/>
</dbReference>
<feature type="region of interest" description="Disordered" evidence="1">
    <location>
        <begin position="361"/>
        <end position="428"/>
    </location>
</feature>
<dbReference type="GO" id="GO:0005737">
    <property type="term" value="C:cytoplasm"/>
    <property type="evidence" value="ECO:0007669"/>
    <property type="project" value="TreeGrafter"/>
</dbReference>
<feature type="compositionally biased region" description="Basic and acidic residues" evidence="1">
    <location>
        <begin position="605"/>
        <end position="616"/>
    </location>
</feature>
<dbReference type="Proteomes" id="UP000001261">
    <property type="component" value="Unassembled WGS sequence"/>
</dbReference>
<keyword evidence="2" id="KW-1133">Transmembrane helix</keyword>